<dbReference type="InterPro" id="IPR012338">
    <property type="entry name" value="Beta-lactam/transpept-like"/>
</dbReference>
<sequence>MASSSAPPSVAPPYSSSAAASELQSQVQAALDARVAAGRLAPSVVYLSNRSGQEVAQVCSPSASSSDSESRSGSSNREAIAKWGQDEVVGPSSVFWLASCTKLLTAVAALQLVEDGLIGLDDSVEEALPELKALPRLEFSTSSDGDGKEEQHFKLVHREEEEGGYRPPITLAMLLSHTSGLSYPHFHAQTRDYCQHIGLNPFEGTIRSFSTPLIATPGTRWCYSPGLDWVGVLLERLTGAQDLDEYLARRVYGPLGVQGEMTMKGASECVQSGLAPMHVREADGSIKTEPHRVQLDDTKLGYLSGGIRLFSTPRAYAQVLVALLNGGTHPITGGKILSPSSVEELLKDRIPESMRPDLSRSFDCSYPFLSYPFTLHPQKAKQWTFAGARVSDGLENGRSDRAVWWTGTPNAFWFLDPQDGTCGVLATHLRPFWDGEVRDFWDEVEGALHAFVRDEGQTEGD</sequence>
<dbReference type="InterPro" id="IPR001466">
    <property type="entry name" value="Beta-lactam-related"/>
</dbReference>
<dbReference type="EMBL" id="KZ819323">
    <property type="protein sequence ID" value="PWN22217.1"/>
    <property type="molecule type" value="Genomic_DNA"/>
</dbReference>
<proteinExistence type="predicted"/>
<dbReference type="SUPFAM" id="SSF56601">
    <property type="entry name" value="beta-lactamase/transpeptidase-like"/>
    <property type="match status" value="1"/>
</dbReference>
<evidence type="ECO:0000313" key="4">
    <source>
        <dbReference type="Proteomes" id="UP000245942"/>
    </source>
</evidence>
<dbReference type="RefSeq" id="XP_025349377.1">
    <property type="nucleotide sequence ID" value="XM_025489260.1"/>
</dbReference>
<dbReference type="PANTHER" id="PTHR43283:SF3">
    <property type="entry name" value="BETA-LACTAMASE FAMILY PROTEIN (AFU_ORTHOLOGUE AFUA_5G07500)"/>
    <property type="match status" value="1"/>
</dbReference>
<dbReference type="Pfam" id="PF00144">
    <property type="entry name" value="Beta-lactamase"/>
    <property type="match status" value="1"/>
</dbReference>
<dbReference type="GeneID" id="37010994"/>
<feature type="compositionally biased region" description="Low complexity" evidence="1">
    <location>
        <begin position="60"/>
        <end position="75"/>
    </location>
</feature>
<name>A0A316UAI1_9BASI</name>
<dbReference type="OrthoDB" id="428260at2759"/>
<dbReference type="InterPro" id="IPR050789">
    <property type="entry name" value="Diverse_Enzym_Activities"/>
</dbReference>
<gene>
    <name evidence="3" type="ORF">BCV69DRAFT_136773</name>
</gene>
<evidence type="ECO:0000259" key="2">
    <source>
        <dbReference type="Pfam" id="PF00144"/>
    </source>
</evidence>
<dbReference type="Proteomes" id="UP000245942">
    <property type="component" value="Unassembled WGS sequence"/>
</dbReference>
<dbReference type="Gene3D" id="3.40.710.10">
    <property type="entry name" value="DD-peptidase/beta-lactamase superfamily"/>
    <property type="match status" value="1"/>
</dbReference>
<dbReference type="STRING" id="1684307.A0A316UAI1"/>
<reference evidence="3 4" key="1">
    <citation type="journal article" date="2018" name="Mol. Biol. Evol.">
        <title>Broad Genomic Sampling Reveals a Smut Pathogenic Ancestry of the Fungal Clade Ustilaginomycotina.</title>
        <authorList>
            <person name="Kijpornyongpan T."/>
            <person name="Mondo S.J."/>
            <person name="Barry K."/>
            <person name="Sandor L."/>
            <person name="Lee J."/>
            <person name="Lipzen A."/>
            <person name="Pangilinan J."/>
            <person name="LaButti K."/>
            <person name="Hainaut M."/>
            <person name="Henrissat B."/>
            <person name="Grigoriev I.V."/>
            <person name="Spatafora J.W."/>
            <person name="Aime M.C."/>
        </authorList>
    </citation>
    <scope>NUCLEOTIDE SEQUENCE [LARGE SCALE GENOMIC DNA]</scope>
    <source>
        <strain evidence="3 4">MCA 4718</strain>
    </source>
</reference>
<dbReference type="AlphaFoldDB" id="A0A316UAI1"/>
<evidence type="ECO:0000313" key="3">
    <source>
        <dbReference type="EMBL" id="PWN22217.1"/>
    </source>
</evidence>
<evidence type="ECO:0000256" key="1">
    <source>
        <dbReference type="SAM" id="MobiDB-lite"/>
    </source>
</evidence>
<protein>
    <submittedName>
        <fullName evidence="3">Beta-lactamase/transpeptidase-like protein</fullName>
    </submittedName>
</protein>
<feature type="region of interest" description="Disordered" evidence="1">
    <location>
        <begin position="57"/>
        <end position="78"/>
    </location>
</feature>
<organism evidence="3 4">
    <name type="scientific">Pseudomicrostroma glucosiphilum</name>
    <dbReference type="NCBI Taxonomy" id="1684307"/>
    <lineage>
        <taxon>Eukaryota</taxon>
        <taxon>Fungi</taxon>
        <taxon>Dikarya</taxon>
        <taxon>Basidiomycota</taxon>
        <taxon>Ustilaginomycotina</taxon>
        <taxon>Exobasidiomycetes</taxon>
        <taxon>Microstromatales</taxon>
        <taxon>Microstromatales incertae sedis</taxon>
        <taxon>Pseudomicrostroma</taxon>
    </lineage>
</organism>
<keyword evidence="4" id="KW-1185">Reference proteome</keyword>
<dbReference type="PANTHER" id="PTHR43283">
    <property type="entry name" value="BETA-LACTAMASE-RELATED"/>
    <property type="match status" value="1"/>
</dbReference>
<accession>A0A316UAI1</accession>
<feature type="domain" description="Beta-lactamase-related" evidence="2">
    <location>
        <begin position="86"/>
        <end position="434"/>
    </location>
</feature>